<feature type="transmembrane region" description="Helical" evidence="1">
    <location>
        <begin position="42"/>
        <end position="59"/>
    </location>
</feature>
<evidence type="ECO:0000256" key="1">
    <source>
        <dbReference type="SAM" id="Phobius"/>
    </source>
</evidence>
<dbReference type="Pfam" id="PF26449">
    <property type="entry name" value="DUF8128"/>
    <property type="match status" value="1"/>
</dbReference>
<feature type="transmembrane region" description="Helical" evidence="1">
    <location>
        <begin position="20"/>
        <end position="37"/>
    </location>
</feature>
<dbReference type="InterPro" id="IPR058441">
    <property type="entry name" value="DUF8128"/>
</dbReference>
<proteinExistence type="predicted"/>
<keyword evidence="1" id="KW-0472">Membrane</keyword>
<name>A0A1F6XEB3_9BACT</name>
<accession>A0A1F6XEB3</accession>
<keyword evidence="1" id="KW-0812">Transmembrane</keyword>
<keyword evidence="1" id="KW-1133">Transmembrane helix</keyword>
<protein>
    <recommendedName>
        <fullName evidence="2">DUF8128 domain-containing protein</fullName>
    </recommendedName>
</protein>
<evidence type="ECO:0000313" key="4">
    <source>
        <dbReference type="Proteomes" id="UP000179381"/>
    </source>
</evidence>
<evidence type="ECO:0000259" key="2">
    <source>
        <dbReference type="Pfam" id="PF26449"/>
    </source>
</evidence>
<sequence length="456" mass="52728">MAEPAKSGIDEFFSFLEKKFFQIILLIVIIFLAYLAWKAGFLFLLIGTILLGYVGWKIWVHYVQQDFISGIEFVLLEIIPPRDVLRSPKAMELFITNALYHWSFKGGKEEYWQGAVWFWFSLEIVSIDGQVHFYIRTPSRIKSLIETQLYAQYPQAQVKLADDYTLAVPEISASSAWNGWGCEFKLIKHEAFPIKTYVDFGLDKDPKEEYKVDPISSIIELFGSLGKGEQAWMQIIITPTGATGGHKGHDWIAEANEVMRKMLLPYTRLQQGKDGGWAEEIRAPKFYDNVITAMNAKTEKLGFESGIRVMYVAKKEAFNMNNRRNIRLIFRQYAKSDCNELLRVNASQGDRYSGIFTASQKTIMMLANRMLHEFRERAFFHLPLRHHIFSQKYWSWPFPGFLSIDSLIKAYVHHETFVLNVEEIATLWHFPGQIIKVPTLERIESKEAAPPPNLPT</sequence>
<feature type="domain" description="DUF8128" evidence="2">
    <location>
        <begin position="121"/>
        <end position="363"/>
    </location>
</feature>
<organism evidence="3 4">
    <name type="scientific">Candidatus Nomurabacteria bacterium RIFCSPLOWO2_01_FULL_46_18</name>
    <dbReference type="NCBI Taxonomy" id="1801783"/>
    <lineage>
        <taxon>Bacteria</taxon>
        <taxon>Candidatus Nomuraibacteriota</taxon>
    </lineage>
</organism>
<comment type="caution">
    <text evidence="3">The sequence shown here is derived from an EMBL/GenBank/DDBJ whole genome shotgun (WGS) entry which is preliminary data.</text>
</comment>
<dbReference type="AlphaFoldDB" id="A0A1F6XEB3"/>
<reference evidence="3 4" key="1">
    <citation type="journal article" date="2016" name="Nat. Commun.">
        <title>Thousands of microbial genomes shed light on interconnected biogeochemical processes in an aquifer system.</title>
        <authorList>
            <person name="Anantharaman K."/>
            <person name="Brown C.T."/>
            <person name="Hug L.A."/>
            <person name="Sharon I."/>
            <person name="Castelle C.J."/>
            <person name="Probst A.J."/>
            <person name="Thomas B.C."/>
            <person name="Singh A."/>
            <person name="Wilkins M.J."/>
            <person name="Karaoz U."/>
            <person name="Brodie E.L."/>
            <person name="Williams K.H."/>
            <person name="Hubbard S.S."/>
            <person name="Banfield J.F."/>
        </authorList>
    </citation>
    <scope>NUCLEOTIDE SEQUENCE [LARGE SCALE GENOMIC DNA]</scope>
</reference>
<gene>
    <name evidence="3" type="ORF">A2933_00490</name>
</gene>
<dbReference type="EMBL" id="MFVH01000011">
    <property type="protein sequence ID" value="OGI92425.1"/>
    <property type="molecule type" value="Genomic_DNA"/>
</dbReference>
<dbReference type="Proteomes" id="UP000179381">
    <property type="component" value="Unassembled WGS sequence"/>
</dbReference>
<evidence type="ECO:0000313" key="3">
    <source>
        <dbReference type="EMBL" id="OGI92425.1"/>
    </source>
</evidence>